<dbReference type="GO" id="GO:0005976">
    <property type="term" value="P:polysaccharide metabolic process"/>
    <property type="evidence" value="ECO:0007669"/>
    <property type="project" value="InterPro"/>
</dbReference>
<protein>
    <submittedName>
        <fullName evidence="2">Phosphomannose isomerase type II C-terminal cupin domain</fullName>
    </submittedName>
</protein>
<dbReference type="AlphaFoldDB" id="A0A932MLJ9"/>
<dbReference type="GO" id="GO:0009298">
    <property type="term" value="P:GDP-mannose biosynthetic process"/>
    <property type="evidence" value="ECO:0007669"/>
    <property type="project" value="TreeGrafter"/>
</dbReference>
<organism evidence="2 3">
    <name type="scientific">Tectimicrobiota bacterium</name>
    <dbReference type="NCBI Taxonomy" id="2528274"/>
    <lineage>
        <taxon>Bacteria</taxon>
        <taxon>Pseudomonadati</taxon>
        <taxon>Nitrospinota/Tectimicrobiota group</taxon>
        <taxon>Candidatus Tectimicrobiota</taxon>
    </lineage>
</organism>
<dbReference type="Proteomes" id="UP000782312">
    <property type="component" value="Unassembled WGS sequence"/>
</dbReference>
<feature type="domain" description="Mannose-6-phosphate isomerase type II C-terminal" evidence="1">
    <location>
        <begin position="9"/>
        <end position="111"/>
    </location>
</feature>
<evidence type="ECO:0000259" key="1">
    <source>
        <dbReference type="Pfam" id="PF01050"/>
    </source>
</evidence>
<gene>
    <name evidence="2" type="ORF">HYZ11_03445</name>
</gene>
<dbReference type="EMBL" id="JACPUR010000007">
    <property type="protein sequence ID" value="MBI3126640.1"/>
    <property type="molecule type" value="Genomic_DNA"/>
</dbReference>
<evidence type="ECO:0000313" key="3">
    <source>
        <dbReference type="Proteomes" id="UP000782312"/>
    </source>
</evidence>
<dbReference type="InterPro" id="IPR001538">
    <property type="entry name" value="Man6P_isomerase-2_C"/>
</dbReference>
<dbReference type="GO" id="GO:0004475">
    <property type="term" value="F:mannose-1-phosphate guanylyltransferase (GTP) activity"/>
    <property type="evidence" value="ECO:0007669"/>
    <property type="project" value="TreeGrafter"/>
</dbReference>
<dbReference type="InterPro" id="IPR051161">
    <property type="entry name" value="Mannose-6P_isomerase_type2"/>
</dbReference>
<reference evidence="2" key="1">
    <citation type="submission" date="2020-07" db="EMBL/GenBank/DDBJ databases">
        <title>Huge and variable diversity of episymbiotic CPR bacteria and DPANN archaea in groundwater ecosystems.</title>
        <authorList>
            <person name="He C.Y."/>
            <person name="Keren R."/>
            <person name="Whittaker M."/>
            <person name="Farag I.F."/>
            <person name="Doudna J."/>
            <person name="Cate J.H.D."/>
            <person name="Banfield J.F."/>
        </authorList>
    </citation>
    <scope>NUCLEOTIDE SEQUENCE</scope>
    <source>
        <strain evidence="2">NC_groundwater_763_Ag_S-0.2um_68_21</strain>
    </source>
</reference>
<dbReference type="InterPro" id="IPR014710">
    <property type="entry name" value="RmlC-like_jellyroll"/>
</dbReference>
<accession>A0A932MLJ9</accession>
<keyword evidence="2" id="KW-0413">Isomerase</keyword>
<dbReference type="CDD" id="cd02213">
    <property type="entry name" value="cupin_PMI_typeII_C"/>
    <property type="match status" value="1"/>
</dbReference>
<dbReference type="Pfam" id="PF01050">
    <property type="entry name" value="MannoseP_isomer"/>
    <property type="match status" value="1"/>
</dbReference>
<proteinExistence type="predicted"/>
<dbReference type="SUPFAM" id="SSF51182">
    <property type="entry name" value="RmlC-like cupins"/>
    <property type="match status" value="1"/>
</dbReference>
<name>A0A932MLJ9_UNCTE</name>
<dbReference type="Gene3D" id="2.60.120.10">
    <property type="entry name" value="Jelly Rolls"/>
    <property type="match status" value="1"/>
</dbReference>
<dbReference type="PANTHER" id="PTHR46390">
    <property type="entry name" value="MANNOSE-1-PHOSPHATE GUANYLYLTRANSFERASE"/>
    <property type="match status" value="1"/>
</dbReference>
<dbReference type="GO" id="GO:0016853">
    <property type="term" value="F:isomerase activity"/>
    <property type="evidence" value="ECO:0007669"/>
    <property type="project" value="UniProtKB-KW"/>
</dbReference>
<dbReference type="PANTHER" id="PTHR46390:SF1">
    <property type="entry name" value="MANNOSE-1-PHOSPHATE GUANYLYLTRANSFERASE"/>
    <property type="match status" value="1"/>
</dbReference>
<sequence length="116" mass="13237">MPAGEWDRRPWGGYLVLADEPDHKVKRITVDPGQRLSLQRHQKRGEHWYAVSGEGVVTLDGEDIPMLPGDAVDIPQGAWHRVRNPGALPFVFIEVQRGSYFGEDDIERKEDDYGRK</sequence>
<comment type="caution">
    <text evidence="2">The sequence shown here is derived from an EMBL/GenBank/DDBJ whole genome shotgun (WGS) entry which is preliminary data.</text>
</comment>
<evidence type="ECO:0000313" key="2">
    <source>
        <dbReference type="EMBL" id="MBI3126640.1"/>
    </source>
</evidence>
<dbReference type="InterPro" id="IPR011051">
    <property type="entry name" value="RmlC_Cupin_sf"/>
</dbReference>